<evidence type="ECO:0000313" key="3">
    <source>
        <dbReference type="Proteomes" id="UP001642360"/>
    </source>
</evidence>
<gene>
    <name evidence="2" type="ORF">ILEXP_LOCUS44851</name>
</gene>
<keyword evidence="3" id="KW-1185">Reference proteome</keyword>
<feature type="region of interest" description="Disordered" evidence="1">
    <location>
        <begin position="1"/>
        <end position="79"/>
    </location>
</feature>
<evidence type="ECO:0000313" key="2">
    <source>
        <dbReference type="EMBL" id="CAK9175056.1"/>
    </source>
</evidence>
<dbReference type="AlphaFoldDB" id="A0ABC8TZW5"/>
<accession>A0ABC8TZW5</accession>
<reference evidence="2 3" key="1">
    <citation type="submission" date="2024-02" db="EMBL/GenBank/DDBJ databases">
        <authorList>
            <person name="Vignale AGUSTIN F."/>
            <person name="Sosa J E."/>
            <person name="Modenutti C."/>
        </authorList>
    </citation>
    <scope>NUCLEOTIDE SEQUENCE [LARGE SCALE GENOMIC DNA]</scope>
</reference>
<evidence type="ECO:0000256" key="1">
    <source>
        <dbReference type="SAM" id="MobiDB-lite"/>
    </source>
</evidence>
<sequence>MKDSGAKKGRGMGEGCAKGGIQGNPNANYVRLGDANGASRSEVADDDHGCRDRVGRDLGDSGGSLLRDRENSESSQRGTSRIELAILGIQCRRRDHLG</sequence>
<protein>
    <submittedName>
        <fullName evidence="2">Uncharacterized protein</fullName>
    </submittedName>
</protein>
<comment type="caution">
    <text evidence="2">The sequence shown here is derived from an EMBL/GenBank/DDBJ whole genome shotgun (WGS) entry which is preliminary data.</text>
</comment>
<dbReference type="Proteomes" id="UP001642360">
    <property type="component" value="Unassembled WGS sequence"/>
</dbReference>
<name>A0ABC8TZW5_9AQUA</name>
<dbReference type="EMBL" id="CAUOFW020006525">
    <property type="protein sequence ID" value="CAK9175056.1"/>
    <property type="molecule type" value="Genomic_DNA"/>
</dbReference>
<proteinExistence type="predicted"/>
<organism evidence="2 3">
    <name type="scientific">Ilex paraguariensis</name>
    <name type="common">yerba mate</name>
    <dbReference type="NCBI Taxonomy" id="185542"/>
    <lineage>
        <taxon>Eukaryota</taxon>
        <taxon>Viridiplantae</taxon>
        <taxon>Streptophyta</taxon>
        <taxon>Embryophyta</taxon>
        <taxon>Tracheophyta</taxon>
        <taxon>Spermatophyta</taxon>
        <taxon>Magnoliopsida</taxon>
        <taxon>eudicotyledons</taxon>
        <taxon>Gunneridae</taxon>
        <taxon>Pentapetalae</taxon>
        <taxon>asterids</taxon>
        <taxon>campanulids</taxon>
        <taxon>Aquifoliales</taxon>
        <taxon>Aquifoliaceae</taxon>
        <taxon>Ilex</taxon>
    </lineage>
</organism>
<feature type="compositionally biased region" description="Basic and acidic residues" evidence="1">
    <location>
        <begin position="42"/>
        <end position="59"/>
    </location>
</feature>
<feature type="compositionally biased region" description="Gly residues" evidence="1">
    <location>
        <begin position="12"/>
        <end position="22"/>
    </location>
</feature>